<gene>
    <name evidence="1" type="ORF">SDC9_195894</name>
</gene>
<organism evidence="1">
    <name type="scientific">bioreactor metagenome</name>
    <dbReference type="NCBI Taxonomy" id="1076179"/>
    <lineage>
        <taxon>unclassified sequences</taxon>
        <taxon>metagenomes</taxon>
        <taxon>ecological metagenomes</taxon>
    </lineage>
</organism>
<reference evidence="1" key="1">
    <citation type="submission" date="2019-08" db="EMBL/GenBank/DDBJ databases">
        <authorList>
            <person name="Kucharzyk K."/>
            <person name="Murdoch R.W."/>
            <person name="Higgins S."/>
            <person name="Loffler F."/>
        </authorList>
    </citation>
    <scope>NUCLEOTIDE SEQUENCE</scope>
</reference>
<sequence>MGGFTGALQAAHQKNGGQFGRKTNSDILGTHQSRQFIVDNFNNLLRGGQTFKHLCADSLFRNSGDKIFCHLVVDVGLKQCQTHLAHNLFDIRFLELAAGSQPFKNGIQLIGKSFKSHASPP</sequence>
<protein>
    <submittedName>
        <fullName evidence="1">Uncharacterized protein</fullName>
    </submittedName>
</protein>
<comment type="caution">
    <text evidence="1">The sequence shown here is derived from an EMBL/GenBank/DDBJ whole genome shotgun (WGS) entry which is preliminary data.</text>
</comment>
<proteinExistence type="predicted"/>
<evidence type="ECO:0000313" key="1">
    <source>
        <dbReference type="EMBL" id="MPN48287.1"/>
    </source>
</evidence>
<dbReference type="AlphaFoldDB" id="A0A645IAD4"/>
<dbReference type="EMBL" id="VSSQ01110458">
    <property type="protein sequence ID" value="MPN48287.1"/>
    <property type="molecule type" value="Genomic_DNA"/>
</dbReference>
<name>A0A645IAD4_9ZZZZ</name>
<accession>A0A645IAD4</accession>